<comment type="caution">
    <text evidence="12">The sequence shown here is derived from an EMBL/GenBank/DDBJ whole genome shotgun (WGS) entry which is preliminary data.</text>
</comment>
<evidence type="ECO:0000256" key="6">
    <source>
        <dbReference type="ARBA" id="ARBA00023212"/>
    </source>
</evidence>
<proteinExistence type="inferred from homology"/>
<evidence type="ECO:0000256" key="9">
    <source>
        <dbReference type="ARBA" id="ARBA00069623"/>
    </source>
</evidence>
<feature type="non-terminal residue" evidence="12">
    <location>
        <position position="858"/>
    </location>
</feature>
<dbReference type="InterPro" id="IPR026212">
    <property type="entry name" value="Cep78"/>
</dbReference>
<dbReference type="Proteomes" id="UP000618051">
    <property type="component" value="Unassembled WGS sequence"/>
</dbReference>
<dbReference type="PANTHER" id="PTHR24110:SF3">
    <property type="entry name" value="CENTROSOMAL PROTEIN OF 78 KDA"/>
    <property type="match status" value="1"/>
</dbReference>
<dbReference type="Gene3D" id="3.80.10.10">
    <property type="entry name" value="Ribonuclease Inhibitor"/>
    <property type="match status" value="2"/>
</dbReference>
<protein>
    <recommendedName>
        <fullName evidence="9">Centrosomal protein of 78 kDa</fullName>
    </recommendedName>
</protein>
<evidence type="ECO:0000256" key="5">
    <source>
        <dbReference type="ARBA" id="ARBA00023069"/>
    </source>
</evidence>
<feature type="region of interest" description="Disordered" evidence="11">
    <location>
        <begin position="660"/>
        <end position="690"/>
    </location>
</feature>
<evidence type="ECO:0000256" key="2">
    <source>
        <dbReference type="ARBA" id="ARBA00004120"/>
    </source>
</evidence>
<keyword evidence="5" id="KW-0969">Cilium</keyword>
<evidence type="ECO:0000256" key="4">
    <source>
        <dbReference type="ARBA" id="ARBA00022794"/>
    </source>
</evidence>
<organism evidence="12">
    <name type="scientific">Lamprotornis superbus</name>
    <dbReference type="NCBI Taxonomy" id="245042"/>
    <lineage>
        <taxon>Eukaryota</taxon>
        <taxon>Metazoa</taxon>
        <taxon>Chordata</taxon>
        <taxon>Craniata</taxon>
        <taxon>Vertebrata</taxon>
        <taxon>Euteleostomi</taxon>
        <taxon>Archelosauria</taxon>
        <taxon>Archosauria</taxon>
        <taxon>Dinosauria</taxon>
        <taxon>Saurischia</taxon>
        <taxon>Theropoda</taxon>
        <taxon>Coelurosauria</taxon>
        <taxon>Aves</taxon>
        <taxon>Neognathae</taxon>
        <taxon>Neoaves</taxon>
        <taxon>Telluraves</taxon>
        <taxon>Australaves</taxon>
        <taxon>Passeriformes</taxon>
        <taxon>Sturnidae</taxon>
        <taxon>Lamprotornis</taxon>
    </lineage>
</organism>
<feature type="coiled-coil region" evidence="10">
    <location>
        <begin position="466"/>
        <end position="510"/>
    </location>
</feature>
<name>A0A835NL23_9PASS</name>
<feature type="compositionally biased region" description="Basic and acidic residues" evidence="11">
    <location>
        <begin position="675"/>
        <end position="686"/>
    </location>
</feature>
<evidence type="ECO:0000256" key="10">
    <source>
        <dbReference type="SAM" id="Coils"/>
    </source>
</evidence>
<evidence type="ECO:0000256" key="1">
    <source>
        <dbReference type="ARBA" id="ARBA00004114"/>
    </source>
</evidence>
<dbReference type="InterPro" id="IPR001611">
    <property type="entry name" value="Leu-rich_rpt"/>
</dbReference>
<dbReference type="EMBL" id="JADDUC020000004">
    <property type="protein sequence ID" value="KAI1239926.1"/>
    <property type="molecule type" value="Genomic_DNA"/>
</dbReference>
<reference evidence="12" key="1">
    <citation type="submission" date="2020-10" db="EMBL/GenBank/DDBJ databases">
        <title>Feather gene expression reveals the developmental basis of iridescence in African starlings.</title>
        <authorList>
            <person name="Rubenstein D.R."/>
        </authorList>
    </citation>
    <scope>NUCLEOTIDE SEQUENCE</scope>
    <source>
        <strain evidence="12">SS15</strain>
        <tissue evidence="12">Liver</tissue>
    </source>
</reference>
<comment type="similarity">
    <text evidence="8">Belongs to the CEP78 family.</text>
</comment>
<keyword evidence="10" id="KW-0175">Coiled coil</keyword>
<gene>
    <name evidence="13" type="ORF">IHE44_0011365</name>
    <name evidence="12" type="ORF">IHE44_003069</name>
</gene>
<keyword evidence="7" id="KW-0966">Cell projection</keyword>
<evidence type="ECO:0000256" key="8">
    <source>
        <dbReference type="ARBA" id="ARBA00061070"/>
    </source>
</evidence>
<dbReference type="AlphaFoldDB" id="A0A835NL23"/>
<evidence type="ECO:0000256" key="11">
    <source>
        <dbReference type="SAM" id="MobiDB-lite"/>
    </source>
</evidence>
<reference evidence="13" key="3">
    <citation type="submission" date="2022-01" db="EMBL/GenBank/DDBJ databases">
        <authorList>
            <person name="Rubenstein D.R."/>
        </authorList>
    </citation>
    <scope>NUCLEOTIDE SEQUENCE</scope>
    <source>
        <strain evidence="13">SS15</strain>
        <tissue evidence="13">Liver</tissue>
    </source>
</reference>
<reference evidence="13 14" key="2">
    <citation type="journal article" date="2021" name="J. Hered.">
        <title>Feather Gene Expression Elucidates the Developmental Basis of Plumage Iridescence in African Starlings.</title>
        <authorList>
            <person name="Rubenstein D.R."/>
            <person name="Corvelo A."/>
            <person name="MacManes M.D."/>
            <person name="Maia R."/>
            <person name="Narzisi G."/>
            <person name="Rousaki A."/>
            <person name="Vandenabeele P."/>
            <person name="Shawkey M.D."/>
            <person name="Solomon J."/>
        </authorList>
    </citation>
    <scope>NUCLEOTIDE SEQUENCE [LARGE SCALE GENOMIC DNA]</scope>
    <source>
        <strain evidence="13">SS15</strain>
    </source>
</reference>
<dbReference type="GO" id="GO:0044782">
    <property type="term" value="P:cilium organization"/>
    <property type="evidence" value="ECO:0007669"/>
    <property type="project" value="TreeGrafter"/>
</dbReference>
<dbReference type="GO" id="GO:0005813">
    <property type="term" value="C:centrosome"/>
    <property type="evidence" value="ECO:0007669"/>
    <property type="project" value="TreeGrafter"/>
</dbReference>
<evidence type="ECO:0000313" key="12">
    <source>
        <dbReference type="EMBL" id="KAG0117113.1"/>
    </source>
</evidence>
<dbReference type="FunFam" id="3.80.10.10:FF:000070">
    <property type="entry name" value="Centrosomal protein of 78 kDa"/>
    <property type="match status" value="1"/>
</dbReference>
<sequence>EEIYHINEMIESVKLRRRCMLDFYSHYEHLCELQGSLPLKAVKANVTRDAVDLIVDHIKATDWAPLLNALRHNKTLTSIGIRSLHQHGLEESGVERYKTYFRRKIPATLPKDLTGQLCKAVKGCLSISDVLKHLELQGLLLRERDLALLRKGLATASSLESVSLAHCPIGDGGLETICHSIKNTATIRFVNFTACSLTWRGAEHIANVLKHQAIRRHGEAWAESLRYRRPDLEYMTGLRRITLNCNMLVGDRGASAFADCLGEDLWLKALDLQQCGISNEGAKSLLDALQTNTTLVVLDIRKNPLIGHVLMKNIIERVLKNGKSADSEFKWLLSPPSKDALRTKPKKRTIVLGSGRKGKATIRIGLSSKKSINPGKKNSAMRESYSPKPLPPGTRGFLPWRTAERAKRCRGGAVDCAGDLPVKIQTGVPVKVTLESASTSETEDTEDLEDIIQQPDLAKSLDKTDVAQYQQLELELEECMEKLKEEQKARVKAEERLLELEIENARLRSLNISLSEVLHAQSVTSMILEDEGVLGSIENSFQKFHAFLDLLKDAGLGQLAVLAGIDQSDFGVLGHQQMNSTLSKPVNMVKEKSFEEERQEHTQNSKNRAGDIQLPLPGTFQSQMVVNNAFSSLREIRQLQTSGQQYQPGSWKENEAQAINQNREDKPRSSTPVLSERRVKQNEHAKGRLSARQLATSLHSFTDSSVQSKSDDSRISSGICGEKSKNYSSKKYIPVPNETAPGSGLCIIVNRALFAFVLNMQIHIHLQGLICGTRRVKFCVKWEKSEAFLPLCLHLKYVFNSKVLISLVVCATQLGFKTDPGRMLKHFLLTSVVSTGLTEKGTNSGSQYFFSGIIGNEK</sequence>
<keyword evidence="4" id="KW-0970">Cilium biogenesis/degradation</keyword>
<evidence type="ECO:0000256" key="7">
    <source>
        <dbReference type="ARBA" id="ARBA00023273"/>
    </source>
</evidence>
<evidence type="ECO:0000256" key="3">
    <source>
        <dbReference type="ARBA" id="ARBA00022490"/>
    </source>
</evidence>
<accession>A0A835NL23</accession>
<dbReference type="OrthoDB" id="78308at2759"/>
<feature type="compositionally biased region" description="Basic and acidic residues" evidence="11">
    <location>
        <begin position="589"/>
        <end position="603"/>
    </location>
</feature>
<dbReference type="GO" id="GO:0030317">
    <property type="term" value="P:flagellated sperm motility"/>
    <property type="evidence" value="ECO:0007669"/>
    <property type="project" value="UniProtKB-ARBA"/>
</dbReference>
<dbReference type="GO" id="GO:0005814">
    <property type="term" value="C:centriole"/>
    <property type="evidence" value="ECO:0007669"/>
    <property type="project" value="UniProtKB-SubCell"/>
</dbReference>
<feature type="region of interest" description="Disordered" evidence="11">
    <location>
        <begin position="583"/>
        <end position="614"/>
    </location>
</feature>
<dbReference type="EMBL" id="JADDUC010000149">
    <property type="protein sequence ID" value="KAG0117113.1"/>
    <property type="molecule type" value="Genomic_DNA"/>
</dbReference>
<dbReference type="SUPFAM" id="SSF52047">
    <property type="entry name" value="RNI-like"/>
    <property type="match status" value="1"/>
</dbReference>
<evidence type="ECO:0000313" key="13">
    <source>
        <dbReference type="EMBL" id="KAI1239926.1"/>
    </source>
</evidence>
<dbReference type="InterPro" id="IPR032675">
    <property type="entry name" value="LRR_dom_sf"/>
</dbReference>
<dbReference type="PANTHER" id="PTHR24110">
    <property type="entry name" value="CENTROSOMAL PROTEIN OF 78 KDA"/>
    <property type="match status" value="1"/>
</dbReference>
<keyword evidence="3" id="KW-0963">Cytoplasm</keyword>
<dbReference type="Pfam" id="PF13516">
    <property type="entry name" value="LRR_6"/>
    <property type="match status" value="2"/>
</dbReference>
<dbReference type="GO" id="GO:0036064">
    <property type="term" value="C:ciliary basal body"/>
    <property type="evidence" value="ECO:0007669"/>
    <property type="project" value="TreeGrafter"/>
</dbReference>
<comment type="subcellular location">
    <subcellularLocation>
        <location evidence="2">Cytoplasm</location>
        <location evidence="2">Cytoskeleton</location>
        <location evidence="2">Cilium basal body</location>
    </subcellularLocation>
    <subcellularLocation>
        <location evidence="1">Cytoplasm</location>
        <location evidence="1">Cytoskeleton</location>
        <location evidence="1">Microtubule organizing center</location>
        <location evidence="1">Centrosome</location>
        <location evidence="1">Centriole</location>
    </subcellularLocation>
</comment>
<keyword evidence="14" id="KW-1185">Reference proteome</keyword>
<dbReference type="FunFam" id="3.80.10.10:FF:000057">
    <property type="entry name" value="Centrosomal protein of 78 kDa"/>
    <property type="match status" value="1"/>
</dbReference>
<evidence type="ECO:0000313" key="14">
    <source>
        <dbReference type="Proteomes" id="UP000618051"/>
    </source>
</evidence>
<feature type="region of interest" description="Disordered" evidence="11">
    <location>
        <begin position="369"/>
        <end position="396"/>
    </location>
</feature>
<dbReference type="PRINTS" id="PR02062">
    <property type="entry name" value="CENTROSOME78"/>
</dbReference>
<dbReference type="SMART" id="SM00368">
    <property type="entry name" value="LRR_RI"/>
    <property type="match status" value="3"/>
</dbReference>
<keyword evidence="6" id="KW-0206">Cytoskeleton</keyword>
<feature type="non-terminal residue" evidence="12">
    <location>
        <position position="1"/>
    </location>
</feature>